<dbReference type="PANTHER" id="PTHR47328">
    <property type="match status" value="1"/>
</dbReference>
<dbReference type="SUPFAM" id="SSF55298">
    <property type="entry name" value="YjgF-like"/>
    <property type="match status" value="1"/>
</dbReference>
<gene>
    <name evidence="1" type="ORF">SAMN04488005_1181</name>
</gene>
<organism evidence="1 2">
    <name type="scientific">Yoonia tamlensis</name>
    <dbReference type="NCBI Taxonomy" id="390270"/>
    <lineage>
        <taxon>Bacteria</taxon>
        <taxon>Pseudomonadati</taxon>
        <taxon>Pseudomonadota</taxon>
        <taxon>Alphaproteobacteria</taxon>
        <taxon>Rhodobacterales</taxon>
        <taxon>Paracoccaceae</taxon>
        <taxon>Yoonia</taxon>
    </lineage>
</organism>
<proteinExistence type="predicted"/>
<protein>
    <submittedName>
        <fullName evidence="1">Enamine deaminase RidA, house cleaning of reactive enamine intermediates, YjgF/YER057c/UK114 family</fullName>
    </submittedName>
</protein>
<evidence type="ECO:0000313" key="2">
    <source>
        <dbReference type="Proteomes" id="UP000199478"/>
    </source>
</evidence>
<dbReference type="PANTHER" id="PTHR47328:SF1">
    <property type="entry name" value="RUTC FAMILY PROTEIN YOAB"/>
    <property type="match status" value="1"/>
</dbReference>
<dbReference type="RefSeq" id="WP_090197569.1">
    <property type="nucleotide sequence ID" value="NZ_FOYP01000001.1"/>
</dbReference>
<dbReference type="InterPro" id="IPR035709">
    <property type="entry name" value="YoaB-like"/>
</dbReference>
<reference evidence="2" key="1">
    <citation type="submission" date="2016-10" db="EMBL/GenBank/DDBJ databases">
        <authorList>
            <person name="Varghese N."/>
            <person name="Submissions S."/>
        </authorList>
    </citation>
    <scope>NUCLEOTIDE SEQUENCE [LARGE SCALE GENOMIC DNA]</scope>
    <source>
        <strain evidence="2">DSM 26879</strain>
    </source>
</reference>
<evidence type="ECO:0000313" key="1">
    <source>
        <dbReference type="EMBL" id="SFR38026.1"/>
    </source>
</evidence>
<dbReference type="OrthoDB" id="9803101at2"/>
<dbReference type="Gene3D" id="3.30.1330.40">
    <property type="entry name" value="RutC-like"/>
    <property type="match status" value="1"/>
</dbReference>
<accession>A0A1I6G751</accession>
<dbReference type="CDD" id="cd06150">
    <property type="entry name" value="YjgF_YER057c_UK114_like_2"/>
    <property type="match status" value="1"/>
</dbReference>
<dbReference type="InterPro" id="IPR006175">
    <property type="entry name" value="YjgF/YER057c/UK114"/>
</dbReference>
<dbReference type="InterPro" id="IPR035959">
    <property type="entry name" value="RutC-like_sf"/>
</dbReference>
<dbReference type="Pfam" id="PF01042">
    <property type="entry name" value="Ribonuc_L-PSP"/>
    <property type="match status" value="1"/>
</dbReference>
<dbReference type="Proteomes" id="UP000199478">
    <property type="component" value="Unassembled WGS sequence"/>
</dbReference>
<dbReference type="AlphaFoldDB" id="A0A1I6G751"/>
<name>A0A1I6G751_9RHOB</name>
<dbReference type="STRING" id="390270.SAMN04488005_1181"/>
<dbReference type="EMBL" id="FOYP01000001">
    <property type="protein sequence ID" value="SFR38026.1"/>
    <property type="molecule type" value="Genomic_DNA"/>
</dbReference>
<keyword evidence="2" id="KW-1185">Reference proteome</keyword>
<sequence>MPEILRKHTNARMSQMVIHNGIAYLAGQVGTPGGTATEQTVDVLAKIDALLAEAGTDKTKLLTAQIWVSDIASEFAEMNAVWDAWVPEGHAPARWTGEAKLATPDYNVEIIVTAAI</sequence>